<evidence type="ECO:0000259" key="5">
    <source>
        <dbReference type="PROSITE" id="PS50192"/>
    </source>
</evidence>
<feature type="region of interest" description="Disordered" evidence="3">
    <location>
        <begin position="120"/>
        <end position="161"/>
    </location>
</feature>
<protein>
    <submittedName>
        <fullName evidence="6">Syntaxin-22</fullName>
    </submittedName>
</protein>
<dbReference type="GO" id="GO:0031201">
    <property type="term" value="C:SNARE complex"/>
    <property type="evidence" value="ECO:0007669"/>
    <property type="project" value="TreeGrafter"/>
</dbReference>
<comment type="caution">
    <text evidence="6">The sequence shown here is derived from an EMBL/GenBank/DDBJ whole genome shotgun (WGS) entry which is preliminary data.</text>
</comment>
<dbReference type="Gene3D" id="1.20.5.110">
    <property type="match status" value="1"/>
</dbReference>
<comment type="similarity">
    <text evidence="1">Belongs to the syntaxin family.</text>
</comment>
<accession>A0A199UJF8</accession>
<dbReference type="SUPFAM" id="SSF47661">
    <property type="entry name" value="t-snare proteins"/>
    <property type="match status" value="1"/>
</dbReference>
<keyword evidence="2" id="KW-0813">Transport</keyword>
<keyword evidence="4" id="KW-0472">Membrane</keyword>
<evidence type="ECO:0000256" key="1">
    <source>
        <dbReference type="ARBA" id="ARBA00009063"/>
    </source>
</evidence>
<dbReference type="GO" id="GO:0006906">
    <property type="term" value="P:vesicle fusion"/>
    <property type="evidence" value="ECO:0007669"/>
    <property type="project" value="TreeGrafter"/>
</dbReference>
<feature type="transmembrane region" description="Helical" evidence="4">
    <location>
        <begin position="246"/>
        <end position="267"/>
    </location>
</feature>
<keyword evidence="4" id="KW-1133">Transmembrane helix</keyword>
<dbReference type="CDD" id="cd15840">
    <property type="entry name" value="SNARE_Qa"/>
    <property type="match status" value="1"/>
</dbReference>
<evidence type="ECO:0000256" key="2">
    <source>
        <dbReference type="ARBA" id="ARBA00022927"/>
    </source>
</evidence>
<evidence type="ECO:0000313" key="6">
    <source>
        <dbReference type="EMBL" id="OAY64710.1"/>
    </source>
</evidence>
<evidence type="ECO:0000256" key="4">
    <source>
        <dbReference type="SAM" id="Phobius"/>
    </source>
</evidence>
<feature type="domain" description="T-SNARE coiled-coil homology" evidence="5">
    <location>
        <begin position="176"/>
        <end position="238"/>
    </location>
</feature>
<dbReference type="GO" id="GO:0005484">
    <property type="term" value="F:SNAP receptor activity"/>
    <property type="evidence" value="ECO:0007669"/>
    <property type="project" value="TreeGrafter"/>
</dbReference>
<reference evidence="6 7" key="1">
    <citation type="journal article" date="2016" name="DNA Res.">
        <title>The draft genome of MD-2 pineapple using hybrid error correction of long reads.</title>
        <authorList>
            <person name="Redwan R.M."/>
            <person name="Saidin A."/>
            <person name="Kumar S.V."/>
        </authorList>
    </citation>
    <scope>NUCLEOTIDE SEQUENCE [LARGE SCALE GENOMIC DNA]</scope>
    <source>
        <strain evidence="7">cv. MD2</strain>
        <tissue evidence="6">Leaf</tissue>
    </source>
</reference>
<dbReference type="PANTHER" id="PTHR19957">
    <property type="entry name" value="SYNTAXIN"/>
    <property type="match status" value="1"/>
</dbReference>
<gene>
    <name evidence="6" type="ORF">ACMD2_12298</name>
</gene>
<dbReference type="STRING" id="4615.A0A199UJF8"/>
<dbReference type="SMART" id="SM00397">
    <property type="entry name" value="t_SNARE"/>
    <property type="match status" value="1"/>
</dbReference>
<evidence type="ECO:0000313" key="7">
    <source>
        <dbReference type="Proteomes" id="UP000092600"/>
    </source>
</evidence>
<organism evidence="6 7">
    <name type="scientific">Ananas comosus</name>
    <name type="common">Pineapple</name>
    <name type="synonym">Ananas ananas</name>
    <dbReference type="NCBI Taxonomy" id="4615"/>
    <lineage>
        <taxon>Eukaryota</taxon>
        <taxon>Viridiplantae</taxon>
        <taxon>Streptophyta</taxon>
        <taxon>Embryophyta</taxon>
        <taxon>Tracheophyta</taxon>
        <taxon>Spermatophyta</taxon>
        <taxon>Magnoliopsida</taxon>
        <taxon>Liliopsida</taxon>
        <taxon>Poales</taxon>
        <taxon>Bromeliaceae</taxon>
        <taxon>Bromelioideae</taxon>
        <taxon>Ananas</taxon>
    </lineage>
</organism>
<dbReference type="Gene3D" id="1.20.58.70">
    <property type="match status" value="1"/>
</dbReference>
<dbReference type="GO" id="GO:0012505">
    <property type="term" value="C:endomembrane system"/>
    <property type="evidence" value="ECO:0007669"/>
    <property type="project" value="TreeGrafter"/>
</dbReference>
<dbReference type="Pfam" id="PF14523">
    <property type="entry name" value="Syntaxin_2"/>
    <property type="match status" value="1"/>
</dbReference>
<keyword evidence="4" id="KW-0812">Transmembrane</keyword>
<dbReference type="Proteomes" id="UP000092600">
    <property type="component" value="Unassembled WGS sequence"/>
</dbReference>
<dbReference type="InterPro" id="IPR006011">
    <property type="entry name" value="Syntaxin_N"/>
</dbReference>
<keyword evidence="2" id="KW-0653">Protein transport</keyword>
<dbReference type="GO" id="GO:0000149">
    <property type="term" value="F:SNARE binding"/>
    <property type="evidence" value="ECO:0007669"/>
    <property type="project" value="TreeGrafter"/>
</dbReference>
<dbReference type="EMBL" id="LSRQ01007698">
    <property type="protein sequence ID" value="OAY64710.1"/>
    <property type="molecule type" value="Genomic_DNA"/>
</dbReference>
<name>A0A199UJF8_ANACO</name>
<feature type="compositionally biased region" description="Low complexity" evidence="3">
    <location>
        <begin position="122"/>
        <end position="134"/>
    </location>
</feature>
<feature type="compositionally biased region" description="Basic and acidic residues" evidence="3">
    <location>
        <begin position="135"/>
        <end position="161"/>
    </location>
</feature>
<dbReference type="GO" id="GO:0048278">
    <property type="term" value="P:vesicle docking"/>
    <property type="evidence" value="ECO:0007669"/>
    <property type="project" value="TreeGrafter"/>
</dbReference>
<dbReference type="PROSITE" id="PS50192">
    <property type="entry name" value="T_SNARE"/>
    <property type="match status" value="1"/>
</dbReference>
<dbReference type="InterPro" id="IPR000727">
    <property type="entry name" value="T_SNARE_dom"/>
</dbReference>
<dbReference type="SMART" id="SM00503">
    <property type="entry name" value="SynN"/>
    <property type="match status" value="1"/>
</dbReference>
<dbReference type="InterPro" id="IPR010989">
    <property type="entry name" value="SNARE"/>
</dbReference>
<dbReference type="PANTHER" id="PTHR19957:SF267">
    <property type="entry name" value="SYNTAXIN-22-LIKE"/>
    <property type="match status" value="1"/>
</dbReference>
<dbReference type="InterPro" id="IPR045242">
    <property type="entry name" value="Syntaxin"/>
</dbReference>
<dbReference type="AlphaFoldDB" id="A0A199UJF8"/>
<dbReference type="GO" id="GO:0006886">
    <property type="term" value="P:intracellular protein transport"/>
    <property type="evidence" value="ECO:0007669"/>
    <property type="project" value="TreeGrafter"/>
</dbReference>
<evidence type="ECO:0000256" key="3">
    <source>
        <dbReference type="SAM" id="MobiDB-lite"/>
    </source>
</evidence>
<proteinExistence type="inferred from homology"/>
<sequence>MSFQDIERGSTVAVAAATGGPKSGVSAGIFQLNTAVAGFCRLVDAVGTAKDTPDHRRALQNARKRIGELAKETSEKLKALSDANRGGDLSKKKEESKLAKDLQAVLQEFQKIQKLAAEREAAYAPNPSSASSSATHERSVAEERQQEEQDEDDRTHPWGQKRQEVLTLDNEIASNDVVIEERDQGIREINYDVEQVNEIYKDLAILLLDQQATIDSIDKHVEAAYVSNASAKTQVRTASESSKSRWCFWALIIFVMVLVILLLVLIVL</sequence>